<dbReference type="InterPro" id="IPR036055">
    <property type="entry name" value="LDL_receptor-like_sf"/>
</dbReference>
<keyword evidence="8 10" id="KW-1015">Disulfide bond</keyword>
<dbReference type="InterPro" id="IPR023415">
    <property type="entry name" value="LDLR_class-A_CS"/>
</dbReference>
<evidence type="ECO:0000313" key="11">
    <source>
        <dbReference type="EMBL" id="KII64331.1"/>
    </source>
</evidence>
<dbReference type="EMBL" id="JWZT01004328">
    <property type="protein sequence ID" value="KII64331.1"/>
    <property type="molecule type" value="Genomic_DNA"/>
</dbReference>
<evidence type="ECO:0000256" key="9">
    <source>
        <dbReference type="ARBA" id="ARBA00023180"/>
    </source>
</evidence>
<dbReference type="PROSITE" id="PS01209">
    <property type="entry name" value="LDLRA_1"/>
    <property type="match status" value="3"/>
</dbReference>
<dbReference type="FunFam" id="4.10.400.10:FF:000034">
    <property type="entry name" value="Low-density lipoprotein receptor-related protein 2"/>
    <property type="match status" value="1"/>
</dbReference>
<dbReference type="OMA" id="FETECNT"/>
<feature type="disulfide bond" evidence="10">
    <location>
        <begin position="345"/>
        <end position="360"/>
    </location>
</feature>
<dbReference type="Proteomes" id="UP000031668">
    <property type="component" value="Unassembled WGS sequence"/>
</dbReference>
<sequence>MSWNDTFSNYHLKDGVKSVHFDEMENDNIALITKNNNVKPVFDCQGDGQTPVRRLLGSAPRRARSVNSSLARASHIKPQTSANLHGPLAFRALECLHRSLLPLKRTSPSALLIKGSLCWHFSRISKEPLQEVQTKWELPNRPNHQSDRSYIQLTAARDSRRLMGLDPNFRIDGFETECNTMKCMKDVPVRTKLVDVQVYIIIISGCQKHEFLCHNNQCIPRKLRCNRIEDCLDGSDEFNCSTDQYLCQIDNECLSLNSICNGIKDCSDGSDEYDCTSSKLYFIKVKGNCNKNQFECLNKKCIHSYKVCDGRNDCDDFSDEKDLKKCEKYGAICDDGTCAYADQICDDIFHCKDFSDERACTYLHILGKSRVFRDPNMSCLVACDNKCLHIDKICDHFTDCSNHLDEQDCGYAIPCPKNKNLACSNQKACYSSSEKCDGFKDCFDGSDEKYCKETVGMGLTKTKFAVIPHLKGSYINPKNIHLVNQEKGHVLVSWKVEKITTTSDDKTVVVDVITTDETNVFKGHKRCGRYFIVVTDESNNTLLYHTYKYYSYTPKHIPDRYVFQRNEGRLVWNMETIDCIPRIYYVW</sequence>
<protein>
    <submittedName>
        <fullName evidence="11">Uncharacterized protein</fullName>
    </submittedName>
</protein>
<dbReference type="GO" id="GO:0005886">
    <property type="term" value="C:plasma membrane"/>
    <property type="evidence" value="ECO:0007669"/>
    <property type="project" value="TreeGrafter"/>
</dbReference>
<organism evidence="11 12">
    <name type="scientific">Thelohanellus kitauei</name>
    <name type="common">Myxosporean</name>
    <dbReference type="NCBI Taxonomy" id="669202"/>
    <lineage>
        <taxon>Eukaryota</taxon>
        <taxon>Metazoa</taxon>
        <taxon>Cnidaria</taxon>
        <taxon>Myxozoa</taxon>
        <taxon>Myxosporea</taxon>
        <taxon>Bivalvulida</taxon>
        <taxon>Platysporina</taxon>
        <taxon>Myxobolidae</taxon>
        <taxon>Thelohanellus</taxon>
    </lineage>
</organism>
<comment type="caution">
    <text evidence="10">Lacks conserved residue(s) required for the propagation of feature annotation.</text>
</comment>
<feature type="disulfide bond" evidence="10">
    <location>
        <begin position="206"/>
        <end position="218"/>
    </location>
</feature>
<feature type="disulfide bond" evidence="10">
    <location>
        <begin position="296"/>
        <end position="314"/>
    </location>
</feature>
<dbReference type="OrthoDB" id="10063075at2759"/>
<feature type="disulfide bond" evidence="10">
    <location>
        <begin position="260"/>
        <end position="275"/>
    </location>
</feature>
<dbReference type="GO" id="GO:0016192">
    <property type="term" value="P:vesicle-mediated transport"/>
    <property type="evidence" value="ECO:0007669"/>
    <property type="project" value="UniProtKB-ARBA"/>
</dbReference>
<feature type="disulfide bond" evidence="10">
    <location>
        <begin position="213"/>
        <end position="231"/>
    </location>
</feature>
<comment type="caution">
    <text evidence="11">The sequence shown here is derived from an EMBL/GenBank/DDBJ whole genome shotgun (WGS) entry which is preliminary data.</text>
</comment>
<dbReference type="PANTHER" id="PTHR24270">
    <property type="entry name" value="LOW-DENSITY LIPOPROTEIN RECEPTOR-RELATED"/>
    <property type="match status" value="1"/>
</dbReference>
<dbReference type="Pfam" id="PF00057">
    <property type="entry name" value="Ldl_recept_a"/>
    <property type="match status" value="2"/>
</dbReference>
<dbReference type="InterPro" id="IPR050685">
    <property type="entry name" value="LDLR"/>
</dbReference>
<evidence type="ECO:0000256" key="4">
    <source>
        <dbReference type="ARBA" id="ARBA00022729"/>
    </source>
</evidence>
<feature type="disulfide bond" evidence="10">
    <location>
        <begin position="225"/>
        <end position="240"/>
    </location>
</feature>
<keyword evidence="6" id="KW-1133">Transmembrane helix</keyword>
<name>A0A0C2MBG0_THEKT</name>
<dbReference type="AlphaFoldDB" id="A0A0C2MBG0"/>
<gene>
    <name evidence="11" type="ORF">RF11_01135</name>
</gene>
<feature type="disulfide bond" evidence="10">
    <location>
        <begin position="436"/>
        <end position="451"/>
    </location>
</feature>
<dbReference type="PANTHER" id="PTHR24270:SF59">
    <property type="entry name" value="LDL RECEPTOR REPEAT-CONTAINING PROTEIN EGG-1-RELATED"/>
    <property type="match status" value="1"/>
</dbReference>
<evidence type="ECO:0000256" key="3">
    <source>
        <dbReference type="ARBA" id="ARBA00022692"/>
    </source>
</evidence>
<comment type="subcellular location">
    <subcellularLocation>
        <location evidence="2">Endomembrane system</location>
    </subcellularLocation>
    <subcellularLocation>
        <location evidence="1">Membrane</location>
        <topology evidence="1">Single-pass membrane protein</topology>
    </subcellularLocation>
</comment>
<feature type="disulfide bond" evidence="10">
    <location>
        <begin position="289"/>
        <end position="301"/>
    </location>
</feature>
<evidence type="ECO:0000256" key="10">
    <source>
        <dbReference type="PROSITE-ProRule" id="PRU00124"/>
    </source>
</evidence>
<keyword evidence="12" id="KW-1185">Reference proteome</keyword>
<dbReference type="InterPro" id="IPR002172">
    <property type="entry name" value="LDrepeatLR_classA_rpt"/>
</dbReference>
<keyword evidence="9" id="KW-0325">Glycoprotein</keyword>
<dbReference type="Gene3D" id="4.10.400.10">
    <property type="entry name" value="Low-density Lipoprotein Receptor"/>
    <property type="match status" value="4"/>
</dbReference>
<keyword evidence="7" id="KW-0472">Membrane</keyword>
<dbReference type="SMART" id="SM00192">
    <property type="entry name" value="LDLa"/>
    <property type="match status" value="6"/>
</dbReference>
<reference evidence="11 12" key="1">
    <citation type="journal article" date="2014" name="Genome Biol. Evol.">
        <title>The genome of the myxosporean Thelohanellus kitauei shows adaptations to nutrient acquisition within its fish host.</title>
        <authorList>
            <person name="Yang Y."/>
            <person name="Xiong J."/>
            <person name="Zhou Z."/>
            <person name="Huo F."/>
            <person name="Miao W."/>
            <person name="Ran C."/>
            <person name="Liu Y."/>
            <person name="Zhang J."/>
            <person name="Feng J."/>
            <person name="Wang M."/>
            <person name="Wang M."/>
            <person name="Wang L."/>
            <person name="Yao B."/>
        </authorList>
    </citation>
    <scope>NUCLEOTIDE SEQUENCE [LARGE SCALE GENOMIC DNA]</scope>
    <source>
        <strain evidence="11">Wuqing</strain>
    </source>
</reference>
<keyword evidence="3" id="KW-0812">Transmembrane</keyword>
<feature type="disulfide bond" evidence="10">
    <location>
        <begin position="333"/>
        <end position="351"/>
    </location>
</feature>
<evidence type="ECO:0000256" key="7">
    <source>
        <dbReference type="ARBA" id="ARBA00023136"/>
    </source>
</evidence>
<evidence type="ECO:0000313" key="12">
    <source>
        <dbReference type="Proteomes" id="UP000031668"/>
    </source>
</evidence>
<keyword evidence="5" id="KW-0677">Repeat</keyword>
<feature type="disulfide bond" evidence="10">
    <location>
        <begin position="326"/>
        <end position="338"/>
    </location>
</feature>
<evidence type="ECO:0000256" key="2">
    <source>
        <dbReference type="ARBA" id="ARBA00004308"/>
    </source>
</evidence>
<evidence type="ECO:0000256" key="6">
    <source>
        <dbReference type="ARBA" id="ARBA00022989"/>
    </source>
</evidence>
<dbReference type="CDD" id="cd00112">
    <property type="entry name" value="LDLa"/>
    <property type="match status" value="4"/>
</dbReference>
<proteinExistence type="predicted"/>
<keyword evidence="4" id="KW-0732">Signal</keyword>
<dbReference type="PROSITE" id="PS50068">
    <property type="entry name" value="LDLRA_2"/>
    <property type="match status" value="5"/>
</dbReference>
<evidence type="ECO:0000256" key="1">
    <source>
        <dbReference type="ARBA" id="ARBA00004167"/>
    </source>
</evidence>
<dbReference type="PRINTS" id="PR00261">
    <property type="entry name" value="LDLRECEPTOR"/>
</dbReference>
<dbReference type="SUPFAM" id="SSF57424">
    <property type="entry name" value="LDL receptor-like module"/>
    <property type="match status" value="5"/>
</dbReference>
<evidence type="ECO:0000256" key="8">
    <source>
        <dbReference type="ARBA" id="ARBA00023157"/>
    </source>
</evidence>
<accession>A0A0C2MBG0</accession>
<dbReference type="GO" id="GO:0012505">
    <property type="term" value="C:endomembrane system"/>
    <property type="evidence" value="ECO:0007669"/>
    <property type="project" value="UniProtKB-SubCell"/>
</dbReference>
<evidence type="ECO:0000256" key="5">
    <source>
        <dbReference type="ARBA" id="ARBA00022737"/>
    </source>
</evidence>